<dbReference type="Pfam" id="PF11906">
    <property type="entry name" value="DUF3426"/>
    <property type="match status" value="1"/>
</dbReference>
<dbReference type="Proteomes" id="UP000189462">
    <property type="component" value="Unassembled WGS sequence"/>
</dbReference>
<reference evidence="2 3" key="1">
    <citation type="submission" date="2017-02" db="EMBL/GenBank/DDBJ databases">
        <title>Genomic diversity within the haloalkaliphilic genus Thioalkalivibrio.</title>
        <authorList>
            <person name="Ahn A.-C."/>
            <person name="Meier-Kolthoff J."/>
            <person name="Overmars L."/>
            <person name="Richter M."/>
            <person name="Woyke T."/>
            <person name="Sorokin D.Y."/>
            <person name="Muyzer G."/>
        </authorList>
    </citation>
    <scope>NUCLEOTIDE SEQUENCE [LARGE SCALE GENOMIC DNA]</scope>
    <source>
        <strain evidence="2 3">ALJD</strain>
    </source>
</reference>
<dbReference type="AlphaFoldDB" id="A0A1V3NTE0"/>
<protein>
    <submittedName>
        <fullName evidence="2">Uncharacterized protein</fullName>
    </submittedName>
</protein>
<dbReference type="NCBIfam" id="NF038353">
    <property type="entry name" value="FxLYD_dom"/>
    <property type="match status" value="1"/>
</dbReference>
<gene>
    <name evidence="2" type="ORF">B1C78_02105</name>
</gene>
<evidence type="ECO:0000313" key="2">
    <source>
        <dbReference type="EMBL" id="OOG28128.1"/>
    </source>
</evidence>
<comment type="caution">
    <text evidence="2">The sequence shown here is derived from an EMBL/GenBank/DDBJ whole genome shotgun (WGS) entry which is preliminary data.</text>
</comment>
<keyword evidence="3" id="KW-1185">Reference proteome</keyword>
<dbReference type="EMBL" id="MVBK01000010">
    <property type="protein sequence ID" value="OOG28128.1"/>
    <property type="molecule type" value="Genomic_DNA"/>
</dbReference>
<dbReference type="InterPro" id="IPR021834">
    <property type="entry name" value="DUF3426"/>
</dbReference>
<feature type="region of interest" description="Disordered" evidence="1">
    <location>
        <begin position="261"/>
        <end position="291"/>
    </location>
</feature>
<accession>A0A1V3NTE0</accession>
<evidence type="ECO:0000256" key="1">
    <source>
        <dbReference type="SAM" id="MobiDB-lite"/>
    </source>
</evidence>
<proteinExistence type="predicted"/>
<organism evidence="2 3">
    <name type="scientific">Thioalkalivibrio denitrificans</name>
    <dbReference type="NCBI Taxonomy" id="108003"/>
    <lineage>
        <taxon>Bacteria</taxon>
        <taxon>Pseudomonadati</taxon>
        <taxon>Pseudomonadota</taxon>
        <taxon>Gammaproteobacteria</taxon>
        <taxon>Chromatiales</taxon>
        <taxon>Ectothiorhodospiraceae</taxon>
        <taxon>Thioalkalivibrio</taxon>
    </lineage>
</organism>
<sequence>MTTLSGCAWIGFGGGRDAPPDEHGLYATHGGDLQRLDGDREWEMETWEVRSNLSPGTEFVIRHPEARGDADSLKEMIQLRRVAWVRSEITREGDIGPVDGSSWAVTEVDSLRVPFTVETMDGEAGVVRVIPDDRLERGLYSLQLRTRSNTLSARLGVDWNSVDRRQYSATHCVDRYLGEDTRYRPCAQQEQALASRWLRIHLVEPEMRDVAGQRRLVVQGVVINTSERKRRVPTLEAQLRSGDGEVLKRWRFDPATAELEPGDSARFRGEVPDPPSTTRNVHVTFSSLDAS</sequence>
<evidence type="ECO:0000313" key="3">
    <source>
        <dbReference type="Proteomes" id="UP000189462"/>
    </source>
</evidence>
<feature type="compositionally biased region" description="Polar residues" evidence="1">
    <location>
        <begin position="276"/>
        <end position="291"/>
    </location>
</feature>
<name>A0A1V3NTE0_9GAMM</name>
<dbReference type="InterPro" id="IPR047676">
    <property type="entry name" value="FxLYD_dom"/>
</dbReference>